<protein>
    <submittedName>
        <fullName evidence="1">Reticulon domain-containing protein</fullName>
    </submittedName>
</protein>
<sequence>MAEHSEESKVDQVVEKIKEELRGDSSSSDSDHEKSESSSSAIKAKIYHLFGREQPVHKVFGGGKAADVFLWRDKKATAMVLGGATAIWVLFELMEYHLLTLVCHGLILTLAILFLYSNASTFINKSPPRIPEVSISEDMAVKIARSLRYEINTALAVLREIALGRDLKKFLGVSHFGFIWLICSLP</sequence>
<proteinExistence type="predicted"/>
<name>A0ACB7W4X9_DIOAL</name>
<reference evidence="2" key="1">
    <citation type="journal article" date="2022" name="Nat. Commun.">
        <title>Chromosome evolution and the genetic basis of agronomically important traits in greater yam.</title>
        <authorList>
            <person name="Bredeson J.V."/>
            <person name="Lyons J.B."/>
            <person name="Oniyinde I.O."/>
            <person name="Okereke N.R."/>
            <person name="Kolade O."/>
            <person name="Nnabue I."/>
            <person name="Nwadili C.O."/>
            <person name="Hribova E."/>
            <person name="Parker M."/>
            <person name="Nwogha J."/>
            <person name="Shu S."/>
            <person name="Carlson J."/>
            <person name="Kariba R."/>
            <person name="Muthemba S."/>
            <person name="Knop K."/>
            <person name="Barton G.J."/>
            <person name="Sherwood A.V."/>
            <person name="Lopez-Montes A."/>
            <person name="Asiedu R."/>
            <person name="Jamnadass R."/>
            <person name="Muchugi A."/>
            <person name="Goodstein D."/>
            <person name="Egesi C.N."/>
            <person name="Featherston J."/>
            <person name="Asfaw A."/>
            <person name="Simpson G.G."/>
            <person name="Dolezel J."/>
            <person name="Hendre P.S."/>
            <person name="Van Deynze A."/>
            <person name="Kumar P.L."/>
            <person name="Obidiegwu J.E."/>
            <person name="Bhattacharjee R."/>
            <person name="Rokhsar D.S."/>
        </authorList>
    </citation>
    <scope>NUCLEOTIDE SEQUENCE [LARGE SCALE GENOMIC DNA]</scope>
    <source>
        <strain evidence="2">cv. TDa95/00328</strain>
    </source>
</reference>
<comment type="caution">
    <text evidence="1">The sequence shown here is derived from an EMBL/GenBank/DDBJ whole genome shotgun (WGS) entry which is preliminary data.</text>
</comment>
<gene>
    <name evidence="1" type="ORF">IHE45_05G120200</name>
</gene>
<evidence type="ECO:0000313" key="1">
    <source>
        <dbReference type="EMBL" id="KAH7682419.1"/>
    </source>
</evidence>
<accession>A0ACB7W4X9</accession>
<evidence type="ECO:0000313" key="2">
    <source>
        <dbReference type="Proteomes" id="UP000827976"/>
    </source>
</evidence>
<keyword evidence="2" id="KW-1185">Reference proteome</keyword>
<dbReference type="Proteomes" id="UP000827976">
    <property type="component" value="Chromosome 5"/>
</dbReference>
<dbReference type="EMBL" id="CM037015">
    <property type="protein sequence ID" value="KAH7682419.1"/>
    <property type="molecule type" value="Genomic_DNA"/>
</dbReference>
<organism evidence="1 2">
    <name type="scientific">Dioscorea alata</name>
    <name type="common">Purple yam</name>
    <dbReference type="NCBI Taxonomy" id="55571"/>
    <lineage>
        <taxon>Eukaryota</taxon>
        <taxon>Viridiplantae</taxon>
        <taxon>Streptophyta</taxon>
        <taxon>Embryophyta</taxon>
        <taxon>Tracheophyta</taxon>
        <taxon>Spermatophyta</taxon>
        <taxon>Magnoliopsida</taxon>
        <taxon>Liliopsida</taxon>
        <taxon>Dioscoreales</taxon>
        <taxon>Dioscoreaceae</taxon>
        <taxon>Dioscorea</taxon>
    </lineage>
</organism>